<evidence type="ECO:0000256" key="4">
    <source>
        <dbReference type="ARBA" id="ARBA00023136"/>
    </source>
</evidence>
<dbReference type="NCBIfam" id="TIGR01352">
    <property type="entry name" value="tonB_Cterm"/>
    <property type="match status" value="1"/>
</dbReference>
<reference evidence="8" key="2">
    <citation type="journal article" date="2022" name="Sci. Total Environ.">
        <title>Prevalence, transmission, and molecular epidemiology of tet(X)-positive bacteria among humans, animals, and environmental niches in China: An epidemiological, and genomic-based study.</title>
        <authorList>
            <person name="Dong N."/>
            <person name="Zeng Y."/>
            <person name="Cai C."/>
            <person name="Sun C."/>
            <person name="Lu J."/>
            <person name="Liu C."/>
            <person name="Zhou H."/>
            <person name="Sun Q."/>
            <person name="Shu L."/>
            <person name="Wang H."/>
            <person name="Wang Y."/>
            <person name="Wang S."/>
            <person name="Wu C."/>
            <person name="Chan E.W."/>
            <person name="Chen G."/>
            <person name="Shen Z."/>
            <person name="Chen S."/>
            <person name="Zhang R."/>
        </authorList>
    </citation>
    <scope>NUCLEOTIDE SEQUENCE</scope>
    <source>
        <strain evidence="8">R1692</strain>
    </source>
</reference>
<evidence type="ECO:0000313" key="8">
    <source>
        <dbReference type="EMBL" id="MDM1047059.1"/>
    </source>
</evidence>
<dbReference type="RefSeq" id="WP_286650352.1">
    <property type="nucleotide sequence ID" value="NZ_JACAGK010000004.1"/>
</dbReference>
<evidence type="ECO:0000259" key="7">
    <source>
        <dbReference type="Pfam" id="PF03544"/>
    </source>
</evidence>
<evidence type="ECO:0000256" key="6">
    <source>
        <dbReference type="SAM" id="Phobius"/>
    </source>
</evidence>
<evidence type="ECO:0000256" key="3">
    <source>
        <dbReference type="ARBA" id="ARBA00022989"/>
    </source>
</evidence>
<dbReference type="Proteomes" id="UP001170954">
    <property type="component" value="Unassembled WGS sequence"/>
</dbReference>
<reference evidence="8" key="1">
    <citation type="submission" date="2020-06" db="EMBL/GenBank/DDBJ databases">
        <authorList>
            <person name="Dong N."/>
        </authorList>
    </citation>
    <scope>NUCLEOTIDE SEQUENCE</scope>
    <source>
        <strain evidence="8">R1692</strain>
    </source>
</reference>
<feature type="region of interest" description="Disordered" evidence="5">
    <location>
        <begin position="144"/>
        <end position="170"/>
    </location>
</feature>
<feature type="domain" description="TonB C-terminal" evidence="7">
    <location>
        <begin position="353"/>
        <end position="408"/>
    </location>
</feature>
<dbReference type="Pfam" id="PF13715">
    <property type="entry name" value="CarbopepD_reg_2"/>
    <property type="match status" value="1"/>
</dbReference>
<evidence type="ECO:0000256" key="2">
    <source>
        <dbReference type="ARBA" id="ARBA00022692"/>
    </source>
</evidence>
<evidence type="ECO:0000256" key="5">
    <source>
        <dbReference type="SAM" id="MobiDB-lite"/>
    </source>
</evidence>
<protein>
    <submittedName>
        <fullName evidence="8">TonB family protein</fullName>
    </submittedName>
</protein>
<dbReference type="Gene3D" id="3.30.1150.10">
    <property type="match status" value="1"/>
</dbReference>
<dbReference type="Gene3D" id="2.60.40.1120">
    <property type="entry name" value="Carboxypeptidase-like, regulatory domain"/>
    <property type="match status" value="1"/>
</dbReference>
<keyword evidence="2 6" id="KW-0812">Transmembrane</keyword>
<keyword evidence="3 6" id="KW-1133">Transmembrane helix</keyword>
<evidence type="ECO:0000256" key="1">
    <source>
        <dbReference type="ARBA" id="ARBA00004167"/>
    </source>
</evidence>
<feature type="transmembrane region" description="Helical" evidence="6">
    <location>
        <begin position="79"/>
        <end position="98"/>
    </location>
</feature>
<dbReference type="SUPFAM" id="SSF49464">
    <property type="entry name" value="Carboxypeptidase regulatory domain-like"/>
    <property type="match status" value="1"/>
</dbReference>
<feature type="compositionally biased region" description="Basic and acidic residues" evidence="5">
    <location>
        <begin position="159"/>
        <end position="170"/>
    </location>
</feature>
<name>A0ABT7NIN8_9SPHI</name>
<comment type="caution">
    <text evidence="8">The sequence shown here is derived from an EMBL/GenBank/DDBJ whole genome shotgun (WGS) entry which is preliminary data.</text>
</comment>
<dbReference type="InterPro" id="IPR037682">
    <property type="entry name" value="TonB_C"/>
</dbReference>
<dbReference type="EMBL" id="JACAGK010000004">
    <property type="protein sequence ID" value="MDM1047059.1"/>
    <property type="molecule type" value="Genomic_DNA"/>
</dbReference>
<comment type="subcellular location">
    <subcellularLocation>
        <location evidence="1">Membrane</location>
        <topology evidence="1">Single-pass membrane protein</topology>
    </subcellularLocation>
</comment>
<evidence type="ECO:0000313" key="9">
    <source>
        <dbReference type="Proteomes" id="UP001170954"/>
    </source>
</evidence>
<dbReference type="InterPro" id="IPR008969">
    <property type="entry name" value="CarboxyPept-like_regulatory"/>
</dbReference>
<accession>A0ABT7NIN8</accession>
<sequence>MSNHFDIAYLRRYVNGELSSSEMYAIEKASHQNEMLMDIIMGLEEEQRLKSSLNPTELHAAIYERTHPGKIKTLLPYKALGIAASLLLVLGIGTIWYLNRPQDETELAMAPADIAETAPTDTTLYSIELDSFEEDSTSNLIAAAPELNESKAQQSTARTAERASSREETRKKDLVISPDLYIDTVQVISGKMLAKRSPANNPNVISLQGKVSGISVAPQAEMSARVGSPQDYKRIITGEVIDQDSGYPIPQATVRNVKTNEVVMTDSSGSFVMPSAIESTELEILSIGYQSARILASNQQTIRLAPDYATLDEVVVIDAGKNQSKIKSEPLIGWKAYKKYINDHSKESLFGKGNVTLVFEINNFGRPTNIIVLKSANPSLDQQAIQIIKNGPDWKKGNDGKRIEVKIEFRQ</sequence>
<dbReference type="InterPro" id="IPR006260">
    <property type="entry name" value="TonB/TolA_C"/>
</dbReference>
<proteinExistence type="predicted"/>
<gene>
    <name evidence="8" type="ORF">HX018_02205</name>
</gene>
<keyword evidence="9" id="KW-1185">Reference proteome</keyword>
<dbReference type="Pfam" id="PF03544">
    <property type="entry name" value="TonB_C"/>
    <property type="match status" value="1"/>
</dbReference>
<organism evidence="8 9">
    <name type="scientific">Sphingobacterium hotanense</name>
    <dbReference type="NCBI Taxonomy" id="649196"/>
    <lineage>
        <taxon>Bacteria</taxon>
        <taxon>Pseudomonadati</taxon>
        <taxon>Bacteroidota</taxon>
        <taxon>Sphingobacteriia</taxon>
        <taxon>Sphingobacteriales</taxon>
        <taxon>Sphingobacteriaceae</taxon>
        <taxon>Sphingobacterium</taxon>
    </lineage>
</organism>
<keyword evidence="4 6" id="KW-0472">Membrane</keyword>